<feature type="transmembrane region" description="Helical" evidence="1">
    <location>
        <begin position="12"/>
        <end position="43"/>
    </location>
</feature>
<sequence>MEKPHPWVTGAALAGTLAVVYALYVAAFAIAAATTIDFFNAWFHGLNLAGLQAGAKPFTFGVFLYGVVGIAVIAFVCGVVFAASYNLLGAEGCHGH</sequence>
<dbReference type="STRING" id="1817768.A3A87_03000"/>
<dbReference type="EMBL" id="MFTC01000041">
    <property type="protein sequence ID" value="OGI51479.1"/>
    <property type="molecule type" value="Genomic_DNA"/>
</dbReference>
<gene>
    <name evidence="2" type="ORF">A3A87_03000</name>
</gene>
<keyword evidence="1" id="KW-0472">Membrane</keyword>
<feature type="transmembrane region" description="Helical" evidence="1">
    <location>
        <begin position="63"/>
        <end position="88"/>
    </location>
</feature>
<evidence type="ECO:0000256" key="1">
    <source>
        <dbReference type="SAM" id="Phobius"/>
    </source>
</evidence>
<accession>A0A1F6U2C9</accession>
<name>A0A1F6U2C9_9PROT</name>
<dbReference type="InterPro" id="IPR044020">
    <property type="entry name" value="DUF5676"/>
</dbReference>
<organism evidence="2 3">
    <name type="scientific">Candidatus Muproteobacteria bacterium RIFCSPLOWO2_01_FULL_60_18</name>
    <dbReference type="NCBI Taxonomy" id="1817768"/>
    <lineage>
        <taxon>Bacteria</taxon>
        <taxon>Pseudomonadati</taxon>
        <taxon>Pseudomonadota</taxon>
        <taxon>Candidatus Muproteobacteria</taxon>
    </lineage>
</organism>
<evidence type="ECO:0000313" key="2">
    <source>
        <dbReference type="EMBL" id="OGI51479.1"/>
    </source>
</evidence>
<protein>
    <submittedName>
        <fullName evidence="2">Uncharacterized protein</fullName>
    </submittedName>
</protein>
<reference evidence="2 3" key="1">
    <citation type="journal article" date="2016" name="Nat. Commun.">
        <title>Thousands of microbial genomes shed light on interconnected biogeochemical processes in an aquifer system.</title>
        <authorList>
            <person name="Anantharaman K."/>
            <person name="Brown C.T."/>
            <person name="Hug L.A."/>
            <person name="Sharon I."/>
            <person name="Castelle C.J."/>
            <person name="Probst A.J."/>
            <person name="Thomas B.C."/>
            <person name="Singh A."/>
            <person name="Wilkins M.J."/>
            <person name="Karaoz U."/>
            <person name="Brodie E.L."/>
            <person name="Williams K.H."/>
            <person name="Hubbard S.S."/>
            <person name="Banfield J.F."/>
        </authorList>
    </citation>
    <scope>NUCLEOTIDE SEQUENCE [LARGE SCALE GENOMIC DNA]</scope>
</reference>
<proteinExistence type="predicted"/>
<dbReference type="Pfam" id="PF18926">
    <property type="entry name" value="DUF5676"/>
    <property type="match status" value="1"/>
</dbReference>
<dbReference type="AlphaFoldDB" id="A0A1F6U2C9"/>
<comment type="caution">
    <text evidence="2">The sequence shown here is derived from an EMBL/GenBank/DDBJ whole genome shotgun (WGS) entry which is preliminary data.</text>
</comment>
<dbReference type="Proteomes" id="UP000179037">
    <property type="component" value="Unassembled WGS sequence"/>
</dbReference>
<keyword evidence="1" id="KW-1133">Transmembrane helix</keyword>
<keyword evidence="1" id="KW-0812">Transmembrane</keyword>
<evidence type="ECO:0000313" key="3">
    <source>
        <dbReference type="Proteomes" id="UP000179037"/>
    </source>
</evidence>